<sequence>MSEQENGKNQRNFYQKVLTSFKSEEYTEDEVAQKRVIGSNMRKNQRKSNIQTISLIIFLQVFGSAYLLL</sequence>
<accession>A0AA38CYJ9</accession>
<organism evidence="2 3">
    <name type="scientific">Tetragenococcus osmophilus</name>
    <dbReference type="NCBI Taxonomy" id="526944"/>
    <lineage>
        <taxon>Bacteria</taxon>
        <taxon>Bacillati</taxon>
        <taxon>Bacillota</taxon>
        <taxon>Bacilli</taxon>
        <taxon>Lactobacillales</taxon>
        <taxon>Enterococcaceae</taxon>
        <taxon>Tetragenococcus</taxon>
    </lineage>
</organism>
<evidence type="ECO:0000313" key="2">
    <source>
        <dbReference type="EMBL" id="GMA71562.1"/>
    </source>
</evidence>
<dbReference type="AlphaFoldDB" id="A0AA38CYJ9"/>
<feature type="transmembrane region" description="Helical" evidence="1">
    <location>
        <begin position="50"/>
        <end position="68"/>
    </location>
</feature>
<comment type="caution">
    <text evidence="2">The sequence shown here is derived from an EMBL/GenBank/DDBJ whole genome shotgun (WGS) entry which is preliminary data.</text>
</comment>
<evidence type="ECO:0000256" key="1">
    <source>
        <dbReference type="SAM" id="Phobius"/>
    </source>
</evidence>
<dbReference type="RefSeq" id="WP_284212544.1">
    <property type="nucleotide sequence ID" value="NZ_BSUW01000001.1"/>
</dbReference>
<gene>
    <name evidence="2" type="ORF">GCM10025885_06110</name>
</gene>
<evidence type="ECO:0000313" key="3">
    <source>
        <dbReference type="Proteomes" id="UP001157039"/>
    </source>
</evidence>
<keyword evidence="1" id="KW-0472">Membrane</keyword>
<dbReference type="Proteomes" id="UP001157039">
    <property type="component" value="Unassembled WGS sequence"/>
</dbReference>
<keyword evidence="1" id="KW-0812">Transmembrane</keyword>
<proteinExistence type="predicted"/>
<dbReference type="EMBL" id="BSUW01000001">
    <property type="protein sequence ID" value="GMA71562.1"/>
    <property type="molecule type" value="Genomic_DNA"/>
</dbReference>
<name>A0AA38CYJ9_9ENTE</name>
<protein>
    <submittedName>
        <fullName evidence="2">Uncharacterized protein</fullName>
    </submittedName>
</protein>
<keyword evidence="1" id="KW-1133">Transmembrane helix</keyword>
<reference evidence="2 3" key="1">
    <citation type="journal article" date="2014" name="Int. J. Syst. Evol. Microbiol.">
        <title>Complete genome sequence of Corynebacterium casei LMG S-19264T (=DSM 44701T), isolated from a smear-ripened cheese.</title>
        <authorList>
            <consortium name="US DOE Joint Genome Institute (JGI-PGF)"/>
            <person name="Walter F."/>
            <person name="Albersmeier A."/>
            <person name="Kalinowski J."/>
            <person name="Ruckert C."/>
        </authorList>
    </citation>
    <scope>NUCLEOTIDE SEQUENCE [LARGE SCALE GENOMIC DNA]</scope>
    <source>
        <strain evidence="2 3">NBRC 114545</strain>
    </source>
</reference>